<feature type="transmembrane region" description="Helical" evidence="6">
    <location>
        <begin position="24"/>
        <end position="47"/>
    </location>
</feature>
<evidence type="ECO:0000256" key="6">
    <source>
        <dbReference type="SAM" id="Phobius"/>
    </source>
</evidence>
<accession>A0ABT0TYG4</accession>
<evidence type="ECO:0000256" key="4">
    <source>
        <dbReference type="ARBA" id="ARBA00022989"/>
    </source>
</evidence>
<feature type="transmembrane region" description="Helical" evidence="6">
    <location>
        <begin position="95"/>
        <end position="118"/>
    </location>
</feature>
<dbReference type="EMBL" id="JAMQBK010000008">
    <property type="protein sequence ID" value="MCM2369521.1"/>
    <property type="molecule type" value="Genomic_DNA"/>
</dbReference>
<evidence type="ECO:0000256" key="3">
    <source>
        <dbReference type="ARBA" id="ARBA00022692"/>
    </source>
</evidence>
<keyword evidence="3 6" id="KW-0812">Transmembrane</keyword>
<organism evidence="7 8">
    <name type="scientific">Aporhodopirellula aestuarii</name>
    <dbReference type="NCBI Taxonomy" id="2950107"/>
    <lineage>
        <taxon>Bacteria</taxon>
        <taxon>Pseudomonadati</taxon>
        <taxon>Planctomycetota</taxon>
        <taxon>Planctomycetia</taxon>
        <taxon>Pirellulales</taxon>
        <taxon>Pirellulaceae</taxon>
        <taxon>Aporhodopirellula</taxon>
    </lineage>
</organism>
<proteinExistence type="inferred from homology"/>
<dbReference type="PANTHER" id="PTHR43461">
    <property type="entry name" value="TRANSMEMBRANE PROTEIN 256"/>
    <property type="match status" value="1"/>
</dbReference>
<evidence type="ECO:0000313" key="8">
    <source>
        <dbReference type="Proteomes" id="UP001202961"/>
    </source>
</evidence>
<dbReference type="PANTHER" id="PTHR43461:SF1">
    <property type="entry name" value="TRANSMEMBRANE PROTEIN 256"/>
    <property type="match status" value="1"/>
</dbReference>
<name>A0ABT0TYG4_9BACT</name>
<comment type="caution">
    <text evidence="7">The sequence shown here is derived from an EMBL/GenBank/DDBJ whole genome shotgun (WGS) entry which is preliminary data.</text>
</comment>
<feature type="transmembrane region" description="Helical" evidence="6">
    <location>
        <begin position="71"/>
        <end position="88"/>
    </location>
</feature>
<evidence type="ECO:0000256" key="2">
    <source>
        <dbReference type="ARBA" id="ARBA00009694"/>
    </source>
</evidence>
<protein>
    <submittedName>
        <fullName evidence="7">DUF423 domain-containing protein</fullName>
    </submittedName>
</protein>
<keyword evidence="4 6" id="KW-1133">Transmembrane helix</keyword>
<reference evidence="7 8" key="1">
    <citation type="journal article" date="2022" name="Syst. Appl. Microbiol.">
        <title>Rhodopirellula aestuarii sp. nov., a novel member of the genus Rhodopirellula isolated from brackish sediments collected in the Tagus River estuary, Portugal.</title>
        <authorList>
            <person name="Vitorino I.R."/>
            <person name="Klimek D."/>
            <person name="Calusinska M."/>
            <person name="Lobo-da-Cunha A."/>
            <person name="Vasconcelos V."/>
            <person name="Lage O.M."/>
        </authorList>
    </citation>
    <scope>NUCLEOTIDE SEQUENCE [LARGE SCALE GENOMIC DNA]</scope>
    <source>
        <strain evidence="7 8">ICT_H3.1</strain>
    </source>
</reference>
<evidence type="ECO:0000313" key="7">
    <source>
        <dbReference type="EMBL" id="MCM2369521.1"/>
    </source>
</evidence>
<feature type="transmembrane region" description="Helical" evidence="6">
    <location>
        <begin position="124"/>
        <end position="146"/>
    </location>
</feature>
<evidence type="ECO:0000256" key="5">
    <source>
        <dbReference type="ARBA" id="ARBA00023136"/>
    </source>
</evidence>
<comment type="subcellular location">
    <subcellularLocation>
        <location evidence="1">Membrane</location>
        <topology evidence="1">Multi-pass membrane protein</topology>
    </subcellularLocation>
</comment>
<dbReference type="Pfam" id="PF04241">
    <property type="entry name" value="DUF423"/>
    <property type="match status" value="1"/>
</dbReference>
<comment type="similarity">
    <text evidence="2">Belongs to the UPF0382 family.</text>
</comment>
<dbReference type="RefSeq" id="WP_250927184.1">
    <property type="nucleotide sequence ID" value="NZ_JAMQBK010000008.1"/>
</dbReference>
<dbReference type="InterPro" id="IPR006696">
    <property type="entry name" value="DUF423"/>
</dbReference>
<keyword evidence="8" id="KW-1185">Reference proteome</keyword>
<gene>
    <name evidence="7" type="ORF">NB063_02680</name>
</gene>
<sequence length="154" mass="16673">MSETPEQIDSANGDRQPCCDLGSAMLPIAAIAGMLAVLIGAFGAHGLPDWLARYSMDDETLTRRLAQFDTGARYHLAHAIVLLVMVALPLRHGRLFSCSFALIVAGIFFFSGSLYLLVLTNTTWLGAITPIGGVCWIVGWCLLALLKVLPRTIR</sequence>
<keyword evidence="5 6" id="KW-0472">Membrane</keyword>
<dbReference type="Proteomes" id="UP001202961">
    <property type="component" value="Unassembled WGS sequence"/>
</dbReference>
<evidence type="ECO:0000256" key="1">
    <source>
        <dbReference type="ARBA" id="ARBA00004141"/>
    </source>
</evidence>